<feature type="transmembrane region" description="Helical" evidence="6">
    <location>
        <begin position="133"/>
        <end position="151"/>
    </location>
</feature>
<dbReference type="NCBIfam" id="NF037997">
    <property type="entry name" value="Na_Pi_symport"/>
    <property type="match status" value="1"/>
</dbReference>
<evidence type="ECO:0000259" key="7">
    <source>
        <dbReference type="Pfam" id="PF01895"/>
    </source>
</evidence>
<feature type="transmembrane region" description="Helical" evidence="6">
    <location>
        <begin position="104"/>
        <end position="121"/>
    </location>
</feature>
<feature type="domain" description="PhoU" evidence="7">
    <location>
        <begin position="340"/>
        <end position="422"/>
    </location>
</feature>
<gene>
    <name evidence="8" type="ORF">FAS41_14725</name>
</gene>
<feature type="transmembrane region" description="Helical" evidence="6">
    <location>
        <begin position="76"/>
        <end position="98"/>
    </location>
</feature>
<evidence type="ECO:0000313" key="8">
    <source>
        <dbReference type="EMBL" id="TLX76818.1"/>
    </source>
</evidence>
<dbReference type="InterPro" id="IPR026022">
    <property type="entry name" value="PhoU_dom"/>
</dbReference>
<dbReference type="OrthoDB" id="5778511at2"/>
<dbReference type="InterPro" id="IPR003841">
    <property type="entry name" value="Na/Pi_transpt"/>
</dbReference>
<keyword evidence="5 6" id="KW-0472">Membrane</keyword>
<accession>A0A5R9R2E9</accession>
<comment type="subcellular location">
    <subcellularLocation>
        <location evidence="1">Cell membrane</location>
        <topology evidence="1">Multi-pass membrane protein</topology>
    </subcellularLocation>
</comment>
<evidence type="ECO:0000256" key="1">
    <source>
        <dbReference type="ARBA" id="ARBA00004651"/>
    </source>
</evidence>
<dbReference type="GO" id="GO:0005886">
    <property type="term" value="C:plasma membrane"/>
    <property type="evidence" value="ECO:0007669"/>
    <property type="project" value="UniProtKB-SubCell"/>
</dbReference>
<dbReference type="NCBIfam" id="TIGR00704">
    <property type="entry name" value="NaPi_cotrn_rel"/>
    <property type="match status" value="1"/>
</dbReference>
<dbReference type="PANTHER" id="PTHR10010:SF39">
    <property type="entry name" value="PHOU DOMAIN-CONTAINING PROTEIN"/>
    <property type="match status" value="1"/>
</dbReference>
<feature type="transmembrane region" description="Helical" evidence="6">
    <location>
        <begin position="171"/>
        <end position="196"/>
    </location>
</feature>
<dbReference type="SUPFAM" id="SSF109755">
    <property type="entry name" value="PhoU-like"/>
    <property type="match status" value="1"/>
</dbReference>
<organism evidence="8 9">
    <name type="scientific">Pseudomonas nicosulfuronedens</name>
    <dbReference type="NCBI Taxonomy" id="2571105"/>
    <lineage>
        <taxon>Bacteria</taxon>
        <taxon>Pseudomonadati</taxon>
        <taxon>Pseudomonadota</taxon>
        <taxon>Gammaproteobacteria</taxon>
        <taxon>Pseudomonadales</taxon>
        <taxon>Pseudomonadaceae</taxon>
        <taxon>Pseudomonas</taxon>
    </lineage>
</organism>
<dbReference type="GO" id="GO:0005436">
    <property type="term" value="F:sodium:phosphate symporter activity"/>
    <property type="evidence" value="ECO:0007669"/>
    <property type="project" value="InterPro"/>
</dbReference>
<keyword evidence="4 6" id="KW-1133">Transmembrane helix</keyword>
<keyword evidence="9" id="KW-1185">Reference proteome</keyword>
<evidence type="ECO:0000256" key="4">
    <source>
        <dbReference type="ARBA" id="ARBA00022989"/>
    </source>
</evidence>
<dbReference type="GO" id="GO:0044341">
    <property type="term" value="P:sodium-dependent phosphate transport"/>
    <property type="evidence" value="ECO:0007669"/>
    <property type="project" value="InterPro"/>
</dbReference>
<keyword evidence="2" id="KW-1003">Cell membrane</keyword>
<feature type="transmembrane region" description="Helical" evidence="6">
    <location>
        <begin position="208"/>
        <end position="226"/>
    </location>
</feature>
<dbReference type="NCBIfam" id="TIGR01013">
    <property type="entry name" value="2a58"/>
    <property type="match status" value="1"/>
</dbReference>
<evidence type="ECO:0000313" key="9">
    <source>
        <dbReference type="Proteomes" id="UP000306635"/>
    </source>
</evidence>
<dbReference type="RefSeq" id="WP_138523429.1">
    <property type="nucleotide sequence ID" value="NZ_JAOCBK010000003.1"/>
</dbReference>
<dbReference type="EMBL" id="SWDV01000014">
    <property type="protein sequence ID" value="TLX76818.1"/>
    <property type="molecule type" value="Genomic_DNA"/>
</dbReference>
<dbReference type="InterPro" id="IPR038078">
    <property type="entry name" value="PhoU-like_sf"/>
</dbReference>
<dbReference type="Proteomes" id="UP000306635">
    <property type="component" value="Unassembled WGS sequence"/>
</dbReference>
<evidence type="ECO:0000256" key="6">
    <source>
        <dbReference type="SAM" id="Phobius"/>
    </source>
</evidence>
<evidence type="ECO:0000256" key="5">
    <source>
        <dbReference type="ARBA" id="ARBA00023136"/>
    </source>
</evidence>
<dbReference type="Gene3D" id="1.20.58.220">
    <property type="entry name" value="Phosphate transport system protein phou homolog 2, domain 2"/>
    <property type="match status" value="1"/>
</dbReference>
<dbReference type="Pfam" id="PF02690">
    <property type="entry name" value="Na_Pi_cotrans"/>
    <property type="match status" value="2"/>
</dbReference>
<evidence type="ECO:0000256" key="2">
    <source>
        <dbReference type="ARBA" id="ARBA00022475"/>
    </source>
</evidence>
<sequence>MLKLLDLLSAVALLVWGTHIVRTGILRVYGSNLRKILSRSVEKRPLAFAAGIGVTALVQSSNATALLATSFVATGLMALAPALAIMLGADVGTALMARVLTLDLSWLSPLLIFFGVIFFLGRQKSRLGQLGRVFIGLGLIILALQLIVAAAEPMTQAKGVKVLFSSLTGDVMLDALTGALFAMISYSSLAAVLLTATLAASKVISLKVALCLVIGANLGSGILAMISASSQNAAGRRVALGSLLFKVAGCALVLPLVGPLADWIDHWQFSTAELVIAFHVLYNTTRCLACLPLTGQMAAFCTRVMPDRHSPEDIVRPRHLDPAALDTPSLALVNAVRETLRMGDIVEQMLNNLMQVIHSGDPLLGKEIRKQDDDVDALYTAIKLYLARMPREDLSEADSRRWAEIIELAINLEQAGDIIEHMLGAVQDKKTSRSRSFSDNGLEEITVLHGQLVANLRLSLSVFLNGDQEGAKRLRRAKQRFRLQERRFAHSHVDRLRQQVVQSIETSSLHLDLISDMKRLNSLFCAIAYAVLDNPDASGSAIGEPVEDEDFVEREVEAVRDHQRPASPGSSATG</sequence>
<reference evidence="8 9" key="1">
    <citation type="submission" date="2019-04" db="EMBL/GenBank/DDBJ databases">
        <authorList>
            <person name="Li M."/>
        </authorList>
    </citation>
    <scope>NUCLEOTIDE SEQUENCE [LARGE SCALE GENOMIC DNA]</scope>
    <source>
        <strain evidence="8 9">LAM1902</strain>
    </source>
</reference>
<protein>
    <submittedName>
        <fullName evidence="8">Na/Pi cotransporter family protein</fullName>
    </submittedName>
</protein>
<proteinExistence type="predicted"/>
<dbReference type="AlphaFoldDB" id="A0A5R9R2E9"/>
<dbReference type="InterPro" id="IPR004633">
    <property type="entry name" value="NaPi_cotrn-rel/YqeW-like"/>
</dbReference>
<dbReference type="PANTHER" id="PTHR10010">
    <property type="entry name" value="SOLUTE CARRIER FAMILY 34 SODIUM PHOSPHATE , MEMBER 2-RELATED"/>
    <property type="match status" value="1"/>
</dbReference>
<dbReference type="Pfam" id="PF01895">
    <property type="entry name" value="PhoU"/>
    <property type="match status" value="1"/>
</dbReference>
<keyword evidence="3 6" id="KW-0812">Transmembrane</keyword>
<name>A0A5R9R2E9_9PSED</name>
<comment type="caution">
    <text evidence="8">The sequence shown here is derived from an EMBL/GenBank/DDBJ whole genome shotgun (WGS) entry which is preliminary data.</text>
</comment>
<evidence type="ECO:0000256" key="3">
    <source>
        <dbReference type="ARBA" id="ARBA00022692"/>
    </source>
</evidence>